<dbReference type="EMBL" id="JAFHKS010000044">
    <property type="protein sequence ID" value="MBN3547985.1"/>
    <property type="molecule type" value="Genomic_DNA"/>
</dbReference>
<feature type="transmembrane region" description="Helical" evidence="1">
    <location>
        <begin position="6"/>
        <end position="25"/>
    </location>
</feature>
<evidence type="ECO:0000256" key="1">
    <source>
        <dbReference type="SAM" id="Phobius"/>
    </source>
</evidence>
<feature type="transmembrane region" description="Helical" evidence="1">
    <location>
        <begin position="37"/>
        <end position="57"/>
    </location>
</feature>
<reference evidence="2 3" key="1">
    <citation type="submission" date="2021-01" db="EMBL/GenBank/DDBJ databases">
        <title>Genome Sequencing of Type Strains.</title>
        <authorList>
            <person name="Lemaire J.F."/>
            <person name="Inderbitzin P."/>
            <person name="Collins S.B."/>
            <person name="Wespe N."/>
            <person name="Knight-Connoni V."/>
        </authorList>
    </citation>
    <scope>NUCLEOTIDE SEQUENCE [LARGE SCALE GENOMIC DNA]</scope>
    <source>
        <strain evidence="2 3">DSM 14730</strain>
    </source>
</reference>
<comment type="caution">
    <text evidence="2">The sequence shown here is derived from an EMBL/GenBank/DDBJ whole genome shotgun (WGS) entry which is preliminary data.</text>
</comment>
<protein>
    <recommendedName>
        <fullName evidence="4">DUF3137 domain-containing protein</fullName>
    </recommendedName>
</protein>
<keyword evidence="1" id="KW-0812">Transmembrane</keyword>
<evidence type="ECO:0008006" key="4">
    <source>
        <dbReference type="Google" id="ProtNLM"/>
    </source>
</evidence>
<organism evidence="2 3">
    <name type="scientific">Fictibacillus barbaricus</name>
    <dbReference type="NCBI Taxonomy" id="182136"/>
    <lineage>
        <taxon>Bacteria</taxon>
        <taxon>Bacillati</taxon>
        <taxon>Bacillota</taxon>
        <taxon>Bacilli</taxon>
        <taxon>Bacillales</taxon>
        <taxon>Fictibacillaceae</taxon>
        <taxon>Fictibacillus</taxon>
    </lineage>
</organism>
<evidence type="ECO:0000313" key="2">
    <source>
        <dbReference type="EMBL" id="MBN3547985.1"/>
    </source>
</evidence>
<dbReference type="Proteomes" id="UP001319060">
    <property type="component" value="Unassembled WGS sequence"/>
</dbReference>
<keyword evidence="1" id="KW-1133">Transmembrane helix</keyword>
<evidence type="ECO:0000313" key="3">
    <source>
        <dbReference type="Proteomes" id="UP001319060"/>
    </source>
</evidence>
<accession>A0ABS2ZMU7</accession>
<sequence>MKLSTFISTTVAQLIAWLLFYSFIGGSTWHQNKLKEIIFVFVVFILTSIWGTFTYFFRPLTITLTQRNVSHPDLKNTVIDIQGEKLVTKQNQRTISYSIKIERRGSIWWRLFKKLLKFNDLVIQFSSSPYKMGLVQDTYTNHNIVPNQDQGFNYGLNEYFHELFKGSGNYTIFEKHHYFITAHPDFNYPPNATYIIEPTLTFISHNRSAVELIAATLSKSLIKITELEKHEITVVKR</sequence>
<gene>
    <name evidence="2" type="ORF">JYA64_21975</name>
</gene>
<proteinExistence type="predicted"/>
<name>A0ABS2ZMU7_9BACL</name>
<keyword evidence="1" id="KW-0472">Membrane</keyword>
<dbReference type="RefSeq" id="WP_188402180.1">
    <property type="nucleotide sequence ID" value="NZ_BMCE01000001.1"/>
</dbReference>
<keyword evidence="3" id="KW-1185">Reference proteome</keyword>